<dbReference type="Proteomes" id="UP000243459">
    <property type="component" value="Chromosome 10"/>
</dbReference>
<sequence>MSLKMRKRKNKGRKRREGKKVKVAEEVPKKKKGRKKREESDDILEAFVHGLRAKSQRTTKKHKFLESPFQTEMPKKKRKRKKCVVVVEDDDDKGEKDEEKPLVISHLGMRTSVAELWKRGKNEEENNLLGMLNMGIPSSQDFDIMLPGTINEGFYHNFIIQHIPDVSENENKWLQHFLTLKADKRTVFEVEDHTICRYDMLHLLHCGRLKDETVESLVARLRTWLKLPENAHVERKFAIVTLYFSVILEGREAMNVEALHRESHMLRAGLVAQIICEGREWKMLRLKLDSDDPKYLLFFGGSDVSMIEWKY</sequence>
<keyword evidence="3" id="KW-1185">Reference proteome</keyword>
<gene>
    <name evidence="2" type="ORF">A4U43_C10F5300</name>
</gene>
<protein>
    <submittedName>
        <fullName evidence="2">Uncharacterized protein</fullName>
    </submittedName>
</protein>
<evidence type="ECO:0000313" key="2">
    <source>
        <dbReference type="EMBL" id="ONK56214.1"/>
    </source>
</evidence>
<dbReference type="AlphaFoldDB" id="A0A5P1E0W6"/>
<feature type="compositionally biased region" description="Basic residues" evidence="1">
    <location>
        <begin position="1"/>
        <end position="19"/>
    </location>
</feature>
<accession>A0A5P1E0W6</accession>
<reference evidence="3" key="1">
    <citation type="journal article" date="2017" name="Nat. Commun.">
        <title>The asparagus genome sheds light on the origin and evolution of a young Y chromosome.</title>
        <authorList>
            <person name="Harkess A."/>
            <person name="Zhou J."/>
            <person name="Xu C."/>
            <person name="Bowers J.E."/>
            <person name="Van der Hulst R."/>
            <person name="Ayyampalayam S."/>
            <person name="Mercati F."/>
            <person name="Riccardi P."/>
            <person name="McKain M.R."/>
            <person name="Kakrana A."/>
            <person name="Tang H."/>
            <person name="Ray J."/>
            <person name="Groenendijk J."/>
            <person name="Arikit S."/>
            <person name="Mathioni S.M."/>
            <person name="Nakano M."/>
            <person name="Shan H."/>
            <person name="Telgmann-Rauber A."/>
            <person name="Kanno A."/>
            <person name="Yue Z."/>
            <person name="Chen H."/>
            <person name="Li W."/>
            <person name="Chen Y."/>
            <person name="Xu X."/>
            <person name="Zhang Y."/>
            <person name="Luo S."/>
            <person name="Chen H."/>
            <person name="Gao J."/>
            <person name="Mao Z."/>
            <person name="Pires J.C."/>
            <person name="Luo M."/>
            <person name="Kudrna D."/>
            <person name="Wing R.A."/>
            <person name="Meyers B.C."/>
            <person name="Yi K."/>
            <person name="Kong H."/>
            <person name="Lavrijsen P."/>
            <person name="Sunseri F."/>
            <person name="Falavigna A."/>
            <person name="Ye Y."/>
            <person name="Leebens-Mack J.H."/>
            <person name="Chen G."/>
        </authorList>
    </citation>
    <scope>NUCLEOTIDE SEQUENCE [LARGE SCALE GENOMIC DNA]</scope>
    <source>
        <strain evidence="3">cv. DH0086</strain>
    </source>
</reference>
<evidence type="ECO:0000313" key="3">
    <source>
        <dbReference type="Proteomes" id="UP000243459"/>
    </source>
</evidence>
<name>A0A5P1E0W6_ASPOF</name>
<feature type="region of interest" description="Disordered" evidence="1">
    <location>
        <begin position="1"/>
        <end position="40"/>
    </location>
</feature>
<evidence type="ECO:0000256" key="1">
    <source>
        <dbReference type="SAM" id="MobiDB-lite"/>
    </source>
</evidence>
<organism evidence="2 3">
    <name type="scientific">Asparagus officinalis</name>
    <name type="common">Garden asparagus</name>
    <dbReference type="NCBI Taxonomy" id="4686"/>
    <lineage>
        <taxon>Eukaryota</taxon>
        <taxon>Viridiplantae</taxon>
        <taxon>Streptophyta</taxon>
        <taxon>Embryophyta</taxon>
        <taxon>Tracheophyta</taxon>
        <taxon>Spermatophyta</taxon>
        <taxon>Magnoliopsida</taxon>
        <taxon>Liliopsida</taxon>
        <taxon>Asparagales</taxon>
        <taxon>Asparagaceae</taxon>
        <taxon>Asparagoideae</taxon>
        <taxon>Asparagus</taxon>
    </lineage>
</organism>
<dbReference type="EMBL" id="CM007390">
    <property type="protein sequence ID" value="ONK56214.1"/>
    <property type="molecule type" value="Genomic_DNA"/>
</dbReference>
<proteinExistence type="predicted"/>
<dbReference type="Gramene" id="ONK56214">
    <property type="protein sequence ID" value="ONK56214"/>
    <property type="gene ID" value="A4U43_C10F5300"/>
</dbReference>